<dbReference type="EMBL" id="JAYMGO010000013">
    <property type="protein sequence ID" value="KAL1262585.1"/>
    <property type="molecule type" value="Genomic_DNA"/>
</dbReference>
<gene>
    <name evidence="1" type="ORF">QQF64_005324</name>
</gene>
<organism evidence="1 2">
    <name type="scientific">Cirrhinus molitorella</name>
    <name type="common">mud carp</name>
    <dbReference type="NCBI Taxonomy" id="172907"/>
    <lineage>
        <taxon>Eukaryota</taxon>
        <taxon>Metazoa</taxon>
        <taxon>Chordata</taxon>
        <taxon>Craniata</taxon>
        <taxon>Vertebrata</taxon>
        <taxon>Euteleostomi</taxon>
        <taxon>Actinopterygii</taxon>
        <taxon>Neopterygii</taxon>
        <taxon>Teleostei</taxon>
        <taxon>Ostariophysi</taxon>
        <taxon>Cypriniformes</taxon>
        <taxon>Cyprinidae</taxon>
        <taxon>Labeoninae</taxon>
        <taxon>Labeonini</taxon>
        <taxon>Cirrhinus</taxon>
    </lineage>
</organism>
<evidence type="ECO:0000313" key="2">
    <source>
        <dbReference type="Proteomes" id="UP001558613"/>
    </source>
</evidence>
<keyword evidence="2" id="KW-1185">Reference proteome</keyword>
<reference evidence="1 2" key="1">
    <citation type="submission" date="2023-09" db="EMBL/GenBank/DDBJ databases">
        <authorList>
            <person name="Wang M."/>
        </authorList>
    </citation>
    <scope>NUCLEOTIDE SEQUENCE [LARGE SCALE GENOMIC DNA]</scope>
    <source>
        <strain evidence="1">GT-2023</strain>
        <tissue evidence="1">Liver</tissue>
    </source>
</reference>
<comment type="caution">
    <text evidence="1">The sequence shown here is derived from an EMBL/GenBank/DDBJ whole genome shotgun (WGS) entry which is preliminary data.</text>
</comment>
<evidence type="ECO:0000313" key="1">
    <source>
        <dbReference type="EMBL" id="KAL1262585.1"/>
    </source>
</evidence>
<accession>A0ABR3MDA7</accession>
<sequence length="151" mass="16023">MNSPVYFLSNNSISSLSGTDCSRCPGDLVITGPDSCPCHITAIPEGRAAADASRGTLTATVSLVLVLTASISTKNAMPAVMSHRDELHSLSHSVNGERLPAISSPNLVYTGRRPCRGQRPQGGEKTSCSQYLAAKTKRLSHKEKHKVGVHL</sequence>
<dbReference type="Proteomes" id="UP001558613">
    <property type="component" value="Unassembled WGS sequence"/>
</dbReference>
<name>A0ABR3MDA7_9TELE</name>
<protein>
    <submittedName>
        <fullName evidence="1">Uncharacterized protein</fullName>
    </submittedName>
</protein>
<proteinExistence type="predicted"/>